<evidence type="ECO:0000313" key="2">
    <source>
        <dbReference type="Proteomes" id="UP000219338"/>
    </source>
</evidence>
<gene>
    <name evidence="1" type="ORF">ARMOST_20339</name>
</gene>
<keyword evidence="2" id="KW-1185">Reference proteome</keyword>
<dbReference type="PROSITE" id="PS50890">
    <property type="entry name" value="PUA"/>
    <property type="match status" value="1"/>
</dbReference>
<sequence>MPNLYFQEAKHAYEAVVKHRLKEQDHAALAKGGIKLHTCGPAASIRMGLLIEDTQCHLVQDFKATEENPLTLMQQKEQHDRHGDADSVYAMCSSLVARYAALTAEQRMEGCKGKVVKIEEDLREAQCLDALDVIRGIIRAQHDSYAYHDRNM</sequence>
<dbReference type="EMBL" id="FUEG01000038">
    <property type="protein sequence ID" value="SJL16810.1"/>
    <property type="molecule type" value="Genomic_DNA"/>
</dbReference>
<proteinExistence type="predicted"/>
<evidence type="ECO:0000313" key="1">
    <source>
        <dbReference type="EMBL" id="SJL16810.1"/>
    </source>
</evidence>
<dbReference type="Proteomes" id="UP000219338">
    <property type="component" value="Unassembled WGS sequence"/>
</dbReference>
<organism evidence="1 2">
    <name type="scientific">Armillaria ostoyae</name>
    <name type="common">Armillaria root rot fungus</name>
    <dbReference type="NCBI Taxonomy" id="47428"/>
    <lineage>
        <taxon>Eukaryota</taxon>
        <taxon>Fungi</taxon>
        <taxon>Dikarya</taxon>
        <taxon>Basidiomycota</taxon>
        <taxon>Agaricomycotina</taxon>
        <taxon>Agaricomycetes</taxon>
        <taxon>Agaricomycetidae</taxon>
        <taxon>Agaricales</taxon>
        <taxon>Marasmiineae</taxon>
        <taxon>Physalacriaceae</taxon>
        <taxon>Armillaria</taxon>
    </lineage>
</organism>
<protein>
    <submittedName>
        <fullName evidence="1">Uncharacterized protein</fullName>
    </submittedName>
</protein>
<reference evidence="2" key="1">
    <citation type="journal article" date="2017" name="Nat. Ecol. Evol.">
        <title>Genome expansion and lineage-specific genetic innovations in the forest pathogenic fungi Armillaria.</title>
        <authorList>
            <person name="Sipos G."/>
            <person name="Prasanna A.N."/>
            <person name="Walter M.C."/>
            <person name="O'Connor E."/>
            <person name="Balint B."/>
            <person name="Krizsan K."/>
            <person name="Kiss B."/>
            <person name="Hess J."/>
            <person name="Varga T."/>
            <person name="Slot J."/>
            <person name="Riley R."/>
            <person name="Boka B."/>
            <person name="Rigling D."/>
            <person name="Barry K."/>
            <person name="Lee J."/>
            <person name="Mihaltcheva S."/>
            <person name="LaButti K."/>
            <person name="Lipzen A."/>
            <person name="Waldron R."/>
            <person name="Moloney N.M."/>
            <person name="Sperisen C."/>
            <person name="Kredics L."/>
            <person name="Vagvoelgyi C."/>
            <person name="Patrignani A."/>
            <person name="Fitzpatrick D."/>
            <person name="Nagy I."/>
            <person name="Doyle S."/>
            <person name="Anderson J.B."/>
            <person name="Grigoriev I.V."/>
            <person name="Gueldener U."/>
            <person name="Muensterkoetter M."/>
            <person name="Nagy L.G."/>
        </authorList>
    </citation>
    <scope>NUCLEOTIDE SEQUENCE [LARGE SCALE GENOMIC DNA]</scope>
    <source>
        <strain evidence="2">C18/9</strain>
    </source>
</reference>
<accession>A0A284S737</accession>
<dbReference type="AlphaFoldDB" id="A0A284S737"/>
<name>A0A284S737_ARMOS</name>